<protein>
    <submittedName>
        <fullName evidence="1">Uncharacterized protein</fullName>
    </submittedName>
</protein>
<evidence type="ECO:0000313" key="1">
    <source>
        <dbReference type="EMBL" id="PMN92603.1"/>
    </source>
</evidence>
<dbReference type="AlphaFoldDB" id="A0A2N7LBE6"/>
<sequence>MTATEKRLYFYNEMKNIDISDEVYDYLEDYFLETNNLAHCKKSATIASFLKPKSDNLEKFKIIFLSLISN</sequence>
<gene>
    <name evidence="1" type="ORF">BCT23_14075</name>
</gene>
<evidence type="ECO:0000313" key="2">
    <source>
        <dbReference type="Proteomes" id="UP000235387"/>
    </source>
</evidence>
<comment type="caution">
    <text evidence="1">The sequence shown here is derived from an EMBL/GenBank/DDBJ whole genome shotgun (WGS) entry which is preliminary data.</text>
</comment>
<proteinExistence type="predicted"/>
<reference evidence="2" key="1">
    <citation type="submission" date="2016-07" db="EMBL/GenBank/DDBJ databases">
        <title>Nontailed viruses are major unrecognized killers of bacteria in the ocean.</title>
        <authorList>
            <person name="Kauffman K."/>
            <person name="Hussain F."/>
            <person name="Yang J."/>
            <person name="Arevalo P."/>
            <person name="Brown J."/>
            <person name="Cutler M."/>
            <person name="Kelly L."/>
            <person name="Polz M.F."/>
        </authorList>
    </citation>
    <scope>NUCLEOTIDE SEQUENCE [LARGE SCALE GENOMIC DNA]</scope>
    <source>
        <strain evidence="2">10N.261.45.A10</strain>
    </source>
</reference>
<dbReference type="Proteomes" id="UP000235387">
    <property type="component" value="Unassembled WGS sequence"/>
</dbReference>
<organism evidence="1 2">
    <name type="scientific">Enterovibrio norvegicus</name>
    <dbReference type="NCBI Taxonomy" id="188144"/>
    <lineage>
        <taxon>Bacteria</taxon>
        <taxon>Pseudomonadati</taxon>
        <taxon>Pseudomonadota</taxon>
        <taxon>Gammaproteobacteria</taxon>
        <taxon>Vibrionales</taxon>
        <taxon>Vibrionaceae</taxon>
        <taxon>Enterovibrio</taxon>
    </lineage>
</organism>
<dbReference type="EMBL" id="MDAL01000017">
    <property type="protein sequence ID" value="PMN92603.1"/>
    <property type="molecule type" value="Genomic_DNA"/>
</dbReference>
<name>A0A2N7LBE6_9GAMM</name>
<accession>A0A2N7LBE6</accession>